<dbReference type="GeneID" id="20364723"/>
<dbReference type="KEGG" id="fpu:FPSE_06105"/>
<name>K3UNC1_FUSPC</name>
<organism evidence="1 2">
    <name type="scientific">Fusarium pseudograminearum (strain CS3096)</name>
    <name type="common">Wheat and barley crown-rot fungus</name>
    <dbReference type="NCBI Taxonomy" id="1028729"/>
    <lineage>
        <taxon>Eukaryota</taxon>
        <taxon>Fungi</taxon>
        <taxon>Dikarya</taxon>
        <taxon>Ascomycota</taxon>
        <taxon>Pezizomycotina</taxon>
        <taxon>Sordariomycetes</taxon>
        <taxon>Hypocreomycetidae</taxon>
        <taxon>Hypocreales</taxon>
        <taxon>Nectriaceae</taxon>
        <taxon>Fusarium</taxon>
    </lineage>
</organism>
<protein>
    <submittedName>
        <fullName evidence="1">Uncharacterized protein</fullName>
    </submittedName>
</protein>
<dbReference type="Proteomes" id="UP000007978">
    <property type="component" value="Chromosome 3"/>
</dbReference>
<dbReference type="AlphaFoldDB" id="K3UNC1"/>
<dbReference type="EMBL" id="AFNW01000131">
    <property type="protein sequence ID" value="EKJ73711.1"/>
    <property type="molecule type" value="Genomic_DNA"/>
</dbReference>
<evidence type="ECO:0000313" key="2">
    <source>
        <dbReference type="Proteomes" id="UP000007978"/>
    </source>
</evidence>
<keyword evidence="2" id="KW-1185">Reference proteome</keyword>
<gene>
    <name evidence="1" type="ORF">FPSE_06105</name>
</gene>
<dbReference type="RefSeq" id="XP_009257498.1">
    <property type="nucleotide sequence ID" value="XM_009259223.1"/>
</dbReference>
<comment type="caution">
    <text evidence="1">The sequence shown here is derived from an EMBL/GenBank/DDBJ whole genome shotgun (WGS) entry which is preliminary data.</text>
</comment>
<reference evidence="1 2" key="1">
    <citation type="journal article" date="2012" name="PLoS Pathog.">
        <title>Comparative pathogenomics reveals horizontally acquired novel virulence genes in fungi infecting cereal hosts.</title>
        <authorList>
            <person name="Gardiner D.M."/>
            <person name="McDonald M.C."/>
            <person name="Covarelli L."/>
            <person name="Solomon P.S."/>
            <person name="Rusu A.G."/>
            <person name="Marshall M."/>
            <person name="Kazan K."/>
            <person name="Chakraborty S."/>
            <person name="McDonald B.A."/>
            <person name="Manners J.M."/>
        </authorList>
    </citation>
    <scope>NUCLEOTIDE SEQUENCE [LARGE SCALE GENOMIC DNA]</scope>
    <source>
        <strain evidence="1 2">CS3096</strain>
    </source>
</reference>
<proteinExistence type="predicted"/>
<accession>K3UNC1</accession>
<evidence type="ECO:0000313" key="1">
    <source>
        <dbReference type="EMBL" id="EKJ73711.1"/>
    </source>
</evidence>
<sequence length="130" mass="15517">MCIKYYINKFIYNKLYIIKRLSLYKIKELKIKYLKKFIEFLIIRHLKKHFIITFRSIAFKGLAIFNLTLKNKLIKGPYKSLGAYLLLARNYLISTIRLGLNRLILKTFKGRLKGLIRSFIIAESVLRLKD</sequence>
<dbReference type="HOGENOM" id="CLU_1938284_0_0_1"/>